<evidence type="ECO:0000313" key="2">
    <source>
        <dbReference type="EMBL" id="CDR28831.1"/>
    </source>
</evidence>
<dbReference type="InterPro" id="IPR033889">
    <property type="entry name" value="LanC"/>
</dbReference>
<sequence length="414" mass="47664">MTDLNLILKKKFQDISEVDDFISKASTETDYFEPVTLSHGIPGLILFLDAYQKSFNINTEHIVHKYVMKLAPYLQNHQYNNSLFGGLSGIAFSMDIASQNDRNYQNILNNIDDVIVNEIENKLDQILQEPLNPLNYDTISGLAGIGRYLLNRIDVSGTNVKTLKRILTYFKDIQYSQNSWVVPQESQFLESDKNYFTQGNINLGLAHGVLGPMSLFALCVIKGITIENHQHILKDMYKFIMNKKFCSNYRWLQRYDLISERNHFNFIRNGWCYGNTGVMTTMFLIGQALQDEEIIQMSKKVMLQVINDKEENLISPTICHGLSSQILMLTIMNLHFELDEVSDYITELTNKLISHYKENHLVNFIDINENKQGEFKSGKVGLLEGEIGVYLLLITLQNLKILNEKNWTNAFLIS</sequence>
<dbReference type="Pfam" id="PF05147">
    <property type="entry name" value="LANC_like"/>
    <property type="match status" value="1"/>
</dbReference>
<dbReference type="InterPro" id="IPR007822">
    <property type="entry name" value="LANC-like"/>
</dbReference>
<evidence type="ECO:0000256" key="1">
    <source>
        <dbReference type="PIRSR" id="PIRSR607822-1"/>
    </source>
</evidence>
<feature type="binding site" evidence="1">
    <location>
        <position position="320"/>
    </location>
    <ligand>
        <name>Zn(2+)</name>
        <dbReference type="ChEBI" id="CHEBI:29105"/>
    </ligand>
</feature>
<dbReference type="GO" id="GO:0031179">
    <property type="term" value="P:peptide modification"/>
    <property type="evidence" value="ECO:0007669"/>
    <property type="project" value="InterPro"/>
</dbReference>
<dbReference type="Proteomes" id="UP000044616">
    <property type="component" value="Unassembled WGS sequence"/>
</dbReference>
<proteinExistence type="predicted"/>
<keyword evidence="1" id="KW-0479">Metal-binding</keyword>
<dbReference type="RefSeq" id="WP_047531434.1">
    <property type="nucleotide sequence ID" value="NZ_CCEH01000018.1"/>
</dbReference>
<evidence type="ECO:0000313" key="3">
    <source>
        <dbReference type="Proteomes" id="UP000044616"/>
    </source>
</evidence>
<dbReference type="GO" id="GO:0046872">
    <property type="term" value="F:metal ion binding"/>
    <property type="evidence" value="ECO:0007669"/>
    <property type="project" value="UniProtKB-KW"/>
</dbReference>
<feature type="binding site" evidence="1">
    <location>
        <position position="319"/>
    </location>
    <ligand>
        <name>Zn(2+)</name>
        <dbReference type="ChEBI" id="CHEBI:29105"/>
    </ligand>
</feature>
<protein>
    <submittedName>
        <fullName evidence="2">Epidermin biosynthesis protein epiC</fullName>
    </submittedName>
</protein>
<dbReference type="SMART" id="SM01260">
    <property type="entry name" value="LANC_like"/>
    <property type="match status" value="1"/>
</dbReference>
<gene>
    <name evidence="2" type="primary">nisC</name>
    <name evidence="2" type="ORF">ERS140147_01977</name>
</gene>
<organism evidence="2 3">
    <name type="scientific">Staphylococcus schweitzeri</name>
    <dbReference type="NCBI Taxonomy" id="1654388"/>
    <lineage>
        <taxon>Bacteria</taxon>
        <taxon>Bacillati</taxon>
        <taxon>Bacillota</taxon>
        <taxon>Bacilli</taxon>
        <taxon>Bacillales</taxon>
        <taxon>Staphylococcaceae</taxon>
        <taxon>Staphylococcus</taxon>
    </lineage>
</organism>
<dbReference type="PRINTS" id="PR01955">
    <property type="entry name" value="LANCFRANKIA"/>
</dbReference>
<feature type="binding site" evidence="1">
    <location>
        <position position="272"/>
    </location>
    <ligand>
        <name>Zn(2+)</name>
        <dbReference type="ChEBI" id="CHEBI:29105"/>
    </ligand>
</feature>
<dbReference type="PRINTS" id="PR01950">
    <property type="entry name" value="LANCSUPER"/>
</dbReference>
<dbReference type="SUPFAM" id="SSF158745">
    <property type="entry name" value="LanC-like"/>
    <property type="match status" value="1"/>
</dbReference>
<accession>A0A077UKI6</accession>
<name>A0A077UKI6_9STAP</name>
<dbReference type="EMBL" id="CCEH01000018">
    <property type="protein sequence ID" value="CDR28831.1"/>
    <property type="molecule type" value="Genomic_DNA"/>
</dbReference>
<dbReference type="CDD" id="cd04793">
    <property type="entry name" value="LanC"/>
    <property type="match status" value="1"/>
</dbReference>
<keyword evidence="1" id="KW-0862">Zinc</keyword>
<dbReference type="Gene3D" id="1.50.10.20">
    <property type="match status" value="1"/>
</dbReference>
<reference evidence="2 3" key="1">
    <citation type="submission" date="2014-05" db="EMBL/GenBank/DDBJ databases">
        <authorList>
            <person name="Aslett A.Martin."/>
            <person name="De Silva Nishadi"/>
        </authorList>
    </citation>
    <scope>NUCLEOTIDE SEQUENCE [LARGE SCALE GENOMIC DNA]</scope>
</reference>
<dbReference type="AlphaFoldDB" id="A0A077UKI6"/>